<feature type="compositionally biased region" description="Polar residues" evidence="1">
    <location>
        <begin position="92"/>
        <end position="102"/>
    </location>
</feature>
<dbReference type="Proteomes" id="UP000836841">
    <property type="component" value="Chromosome 4"/>
</dbReference>
<protein>
    <submittedName>
        <fullName evidence="2">Uncharacterized protein</fullName>
    </submittedName>
</protein>
<evidence type="ECO:0000313" key="2">
    <source>
        <dbReference type="EMBL" id="CAH2058379.1"/>
    </source>
</evidence>
<feature type="compositionally biased region" description="Low complexity" evidence="1">
    <location>
        <begin position="1"/>
        <end position="18"/>
    </location>
</feature>
<accession>A0AAU9S4V5</accession>
<sequence length="197" mass="20619">MIGKRVNNGNTVNGTTSTQGRTRARRIFSSWFVALHHFSPHCDQDTDDSSSLATAWLFKDLSLVKILLNESNRETDDPTVLLPDEEDGPTSVDKSSLASSNDGGAVGGAAPSPTGPSLGSGSIRQTGQVEQVASHVSTQSAWKTCLQFGSSLAVSCSSKTLRHTAHSVAAATSPPMAPTVKVGREAMTVGSRPRLGV</sequence>
<reference evidence="2 3" key="1">
    <citation type="submission" date="2022-03" db="EMBL/GenBank/DDBJ databases">
        <authorList>
            <person name="Nunn A."/>
            <person name="Chopra R."/>
            <person name="Nunn A."/>
            <person name="Contreras Garrido A."/>
        </authorList>
    </citation>
    <scope>NUCLEOTIDE SEQUENCE [LARGE SCALE GENOMIC DNA]</scope>
</reference>
<feature type="compositionally biased region" description="Low complexity" evidence="1">
    <location>
        <begin position="108"/>
        <end position="122"/>
    </location>
</feature>
<evidence type="ECO:0000313" key="3">
    <source>
        <dbReference type="Proteomes" id="UP000836841"/>
    </source>
</evidence>
<organism evidence="2 3">
    <name type="scientific">Thlaspi arvense</name>
    <name type="common">Field penny-cress</name>
    <dbReference type="NCBI Taxonomy" id="13288"/>
    <lineage>
        <taxon>Eukaryota</taxon>
        <taxon>Viridiplantae</taxon>
        <taxon>Streptophyta</taxon>
        <taxon>Embryophyta</taxon>
        <taxon>Tracheophyta</taxon>
        <taxon>Spermatophyta</taxon>
        <taxon>Magnoliopsida</taxon>
        <taxon>eudicotyledons</taxon>
        <taxon>Gunneridae</taxon>
        <taxon>Pentapetalae</taxon>
        <taxon>rosids</taxon>
        <taxon>malvids</taxon>
        <taxon>Brassicales</taxon>
        <taxon>Brassicaceae</taxon>
        <taxon>Thlaspideae</taxon>
        <taxon>Thlaspi</taxon>
    </lineage>
</organism>
<keyword evidence="3" id="KW-1185">Reference proteome</keyword>
<dbReference type="EMBL" id="OU466860">
    <property type="protein sequence ID" value="CAH2058379.1"/>
    <property type="molecule type" value="Genomic_DNA"/>
</dbReference>
<feature type="region of interest" description="Disordered" evidence="1">
    <location>
        <begin position="74"/>
        <end position="131"/>
    </location>
</feature>
<dbReference type="AlphaFoldDB" id="A0AAU9S4V5"/>
<proteinExistence type="predicted"/>
<evidence type="ECO:0000256" key="1">
    <source>
        <dbReference type="SAM" id="MobiDB-lite"/>
    </source>
</evidence>
<name>A0AAU9S4V5_THLAR</name>
<feature type="region of interest" description="Disordered" evidence="1">
    <location>
        <begin position="1"/>
        <end position="21"/>
    </location>
</feature>
<gene>
    <name evidence="2" type="ORF">TAV2_LOCUS14993</name>
</gene>